<dbReference type="Proteomes" id="UP001314229">
    <property type="component" value="Unassembled WGS sequence"/>
</dbReference>
<sequence>MSSKFEADWMKYVGVRATRVRTGIRVAAGTPTVTLQPWLVGLTAVVGFLFIVFTILIVRRLLTKDKEDDEGFGYAKNLEMDEDGGDTKQTSL</sequence>
<organism evidence="7 8">
    <name type="scientific">Scomber scombrus</name>
    <name type="common">Atlantic mackerel</name>
    <name type="synonym">Scomber vernalis</name>
    <dbReference type="NCBI Taxonomy" id="13677"/>
    <lineage>
        <taxon>Eukaryota</taxon>
        <taxon>Metazoa</taxon>
        <taxon>Chordata</taxon>
        <taxon>Craniata</taxon>
        <taxon>Vertebrata</taxon>
        <taxon>Euteleostomi</taxon>
        <taxon>Actinopterygii</taxon>
        <taxon>Neopterygii</taxon>
        <taxon>Teleostei</taxon>
        <taxon>Neoteleostei</taxon>
        <taxon>Acanthomorphata</taxon>
        <taxon>Pelagiaria</taxon>
        <taxon>Scombriformes</taxon>
        <taxon>Scombridae</taxon>
        <taxon>Scomber</taxon>
    </lineage>
</organism>
<keyword evidence="4 6" id="KW-0472">Membrane</keyword>
<evidence type="ECO:0000256" key="2">
    <source>
        <dbReference type="ARBA" id="ARBA00022692"/>
    </source>
</evidence>
<keyword evidence="2 6" id="KW-0812">Transmembrane</keyword>
<feature type="transmembrane region" description="Helical" evidence="6">
    <location>
        <begin position="38"/>
        <end position="58"/>
    </location>
</feature>
<gene>
    <name evidence="7" type="ORF">FSCOSCO3_A000852</name>
</gene>
<keyword evidence="8" id="KW-1185">Reference proteome</keyword>
<evidence type="ECO:0000256" key="4">
    <source>
        <dbReference type="ARBA" id="ARBA00023136"/>
    </source>
</evidence>
<dbReference type="EMBL" id="CAWUFR010000281">
    <property type="protein sequence ID" value="CAK6975035.1"/>
    <property type="molecule type" value="Genomic_DNA"/>
</dbReference>
<evidence type="ECO:0000313" key="7">
    <source>
        <dbReference type="EMBL" id="CAK6975035.1"/>
    </source>
</evidence>
<keyword evidence="3 6" id="KW-1133">Transmembrane helix</keyword>
<accession>A0AAV1PUY4</accession>
<evidence type="ECO:0000313" key="8">
    <source>
        <dbReference type="Proteomes" id="UP001314229"/>
    </source>
</evidence>
<comment type="caution">
    <text evidence="7">The sequence shown here is derived from an EMBL/GenBank/DDBJ whole genome shotgun (WGS) entry which is preliminary data.</text>
</comment>
<evidence type="ECO:0000256" key="3">
    <source>
        <dbReference type="ARBA" id="ARBA00022989"/>
    </source>
</evidence>
<comment type="subcellular location">
    <subcellularLocation>
        <location evidence="1">Membrane</location>
        <topology evidence="1">Single-pass membrane protein</topology>
    </subcellularLocation>
</comment>
<evidence type="ECO:0000256" key="5">
    <source>
        <dbReference type="ARBA" id="ARBA00049650"/>
    </source>
</evidence>
<comment type="similarity">
    <text evidence="5">Belongs to the PDZK1-interacting protein 1/SMIM24 family.</text>
</comment>
<dbReference type="AlphaFoldDB" id="A0AAV1PUY4"/>
<dbReference type="GO" id="GO:0016020">
    <property type="term" value="C:membrane"/>
    <property type="evidence" value="ECO:0007669"/>
    <property type="project" value="UniProtKB-SubCell"/>
</dbReference>
<dbReference type="InterPro" id="IPR031627">
    <property type="entry name" value="PDZK1IP1/SMIM24"/>
</dbReference>
<name>A0AAV1PUY4_SCOSC</name>
<protein>
    <submittedName>
        <fullName evidence="7">Small integral membrane protein 24</fullName>
    </submittedName>
</protein>
<proteinExistence type="inferred from homology"/>
<dbReference type="Pfam" id="PF15807">
    <property type="entry name" value="MAP17"/>
    <property type="match status" value="1"/>
</dbReference>
<evidence type="ECO:0000256" key="1">
    <source>
        <dbReference type="ARBA" id="ARBA00004167"/>
    </source>
</evidence>
<evidence type="ECO:0000256" key="6">
    <source>
        <dbReference type="SAM" id="Phobius"/>
    </source>
</evidence>
<reference evidence="7 8" key="1">
    <citation type="submission" date="2024-01" db="EMBL/GenBank/DDBJ databases">
        <authorList>
            <person name="Alioto T."/>
            <person name="Alioto T."/>
            <person name="Gomez Garrido J."/>
        </authorList>
    </citation>
    <scope>NUCLEOTIDE SEQUENCE [LARGE SCALE GENOMIC DNA]</scope>
</reference>